<dbReference type="InterPro" id="IPR052050">
    <property type="entry name" value="SecEffector_AnkRepeat"/>
</dbReference>
<name>A0AA95J6F8_9VIRU</name>
<organism evidence="1 2">
    <name type="scientific">Pandoravirus kuranda</name>
    <dbReference type="NCBI Taxonomy" id="3019033"/>
    <lineage>
        <taxon>Viruses</taxon>
        <taxon>Pandoravirus</taxon>
    </lineage>
</organism>
<sequence>MNDLTHPRLSDMPAEIIAKIVDGIDEPRALCAAQCASSLFAGPSVGKMAAQRYAHHISPLFRSGAPPWVIESAMTLRNTPLPIGVLEDAVRGGLRGTRKSRVDVLRLIVRMFDAHGATTCADRIDGLPHPISDARPPASKDAMIKALADATVTAASIGCVDSVRYLHRETCALSPRLNISTGIACASARASHLECFVYAHDIQIARSSSRCMCTGDVGRAAWEAPTPNIIAWMRENRCSGVVPLTVERVVSAVRATNMDMVAYMAKETPDLADHIAIQRETREAARDGRIDKLTLMIEAGLCRGYAPILAGAAKHDTVDVLAWACDESGPCFMRFGPPDQESIDVAMSAASGNSQPQCLMWLAERFASSVTPTSLMWSALICDKADVMRAINTILEESFPWNSALARALRMGRINAARYIVDEKNVPITPAVVAAASVIKEATAKYVCESMTRDQLQETIDMIGSIGQAHYQKYIERIRQHAPDLCIATVRAMDIEQTLVGLEPTQEYAYRCSCAHCASGSSRVARCVSMLPPAKRRRIEPGAPATSRCDENGADKL</sequence>
<dbReference type="EMBL" id="ON887157">
    <property type="protein sequence ID" value="WBR14340.1"/>
    <property type="molecule type" value="Genomic_DNA"/>
</dbReference>
<evidence type="ECO:0000313" key="2">
    <source>
        <dbReference type="Proteomes" id="UP001185135"/>
    </source>
</evidence>
<dbReference type="PANTHER" id="PTHR46586">
    <property type="entry name" value="ANKYRIN REPEAT-CONTAINING PROTEIN"/>
    <property type="match status" value="1"/>
</dbReference>
<gene>
    <name evidence="1" type="ORF">pkur_cds_165</name>
</gene>
<protein>
    <recommendedName>
        <fullName evidence="3">F-box incomplete domain containing protein</fullName>
    </recommendedName>
</protein>
<dbReference type="Proteomes" id="UP001185135">
    <property type="component" value="Segment"/>
</dbReference>
<reference evidence="1" key="1">
    <citation type="submission" date="2022-06" db="EMBL/GenBank/DDBJ databases">
        <authorList>
            <person name="Legendre M."/>
            <person name="Claverie J.-M."/>
            <person name="Alempic J.-M."/>
            <person name="Abergel C."/>
        </authorList>
    </citation>
    <scope>NUCLEOTIDE SEQUENCE</scope>
    <source>
        <strain evidence="1">Kuranda</strain>
    </source>
</reference>
<proteinExistence type="predicted"/>
<evidence type="ECO:0008006" key="3">
    <source>
        <dbReference type="Google" id="ProtNLM"/>
    </source>
</evidence>
<accession>A0AA95J6F8</accession>
<evidence type="ECO:0000313" key="1">
    <source>
        <dbReference type="EMBL" id="WBR14340.1"/>
    </source>
</evidence>
<dbReference type="PANTHER" id="PTHR46586:SF3">
    <property type="entry name" value="ANKYRIN REPEAT-CONTAINING PROTEIN"/>
    <property type="match status" value="1"/>
</dbReference>